<accession>A0A1B1YC12</accession>
<dbReference type="Pfam" id="PF13240">
    <property type="entry name" value="Zn_Ribbon_1"/>
    <property type="match status" value="1"/>
</dbReference>
<dbReference type="CDD" id="cd03408">
    <property type="entry name" value="SPFH_like_u1"/>
    <property type="match status" value="1"/>
</dbReference>
<dbReference type="OrthoDB" id="9788304at2"/>
<dbReference type="AlphaFoldDB" id="A0A1B1YC12"/>
<evidence type="ECO:0000259" key="2">
    <source>
        <dbReference type="Pfam" id="PF13240"/>
    </source>
</evidence>
<feature type="domain" description="Zinc-ribbon" evidence="2">
    <location>
        <begin position="298"/>
        <end position="319"/>
    </location>
</feature>
<dbReference type="InterPro" id="IPR036013">
    <property type="entry name" value="Band_7/SPFH_dom_sf"/>
</dbReference>
<dbReference type="Pfam" id="PF13421">
    <property type="entry name" value="Band_7_1"/>
    <property type="match status" value="1"/>
</dbReference>
<organism evidence="4 5">
    <name type="scientific">Thermoclostridium stercorarium subsp. thermolacticum DSM 2910</name>
    <dbReference type="NCBI Taxonomy" id="1121336"/>
    <lineage>
        <taxon>Bacteria</taxon>
        <taxon>Bacillati</taxon>
        <taxon>Bacillota</taxon>
        <taxon>Clostridia</taxon>
        <taxon>Eubacteriales</taxon>
        <taxon>Oscillospiraceae</taxon>
        <taxon>Thermoclostridium</taxon>
    </lineage>
</organism>
<evidence type="ECO:0000259" key="1">
    <source>
        <dbReference type="Pfam" id="PF12773"/>
    </source>
</evidence>
<gene>
    <name evidence="4" type="ORF">CSTERTH_04225</name>
</gene>
<feature type="domain" description="DZANK-type" evidence="1">
    <location>
        <begin position="326"/>
        <end position="371"/>
    </location>
</feature>
<dbReference type="InterPro" id="IPR026870">
    <property type="entry name" value="Zinc_ribbon_dom"/>
</dbReference>
<evidence type="ECO:0000313" key="4">
    <source>
        <dbReference type="EMBL" id="ANW98298.1"/>
    </source>
</evidence>
<feature type="domain" description="SPFH" evidence="3">
    <location>
        <begin position="30"/>
        <end position="235"/>
    </location>
</feature>
<protein>
    <submittedName>
        <fullName evidence="4">Virion core protein (Lumpy skin disease virus)</fullName>
    </submittedName>
</protein>
<dbReference type="SUPFAM" id="SSF117892">
    <property type="entry name" value="Band 7/SPFH domain"/>
    <property type="match status" value="1"/>
</dbReference>
<dbReference type="Pfam" id="PF12773">
    <property type="entry name" value="DZR"/>
    <property type="match status" value="1"/>
</dbReference>
<name>A0A1B1YC12_THEST</name>
<sequence>MSLKESLKNFIKNQFIEVIEWTDPSVDTIVYRFPVANKEIKMGAMLTVRESQVAIFVNQGELADVFGPGLYELSTNNMPVMTKLNSWKYGFNSPFKAEVYFVNTKQFLDQKWGTKSPVPMMDPVFGQIEVRARGTYSFRVSDPVKFMREVFGTKESLKTSEITSQIRSYIIQYMKDTMAESKLSFFDLQGNLVEFSEKVKENLSAKLGNLGIEIINLTIEDFSMPEELMEAYREGAKYNLIGGFDRHVKKETLKALNTAAANEGGMAGLGATLGAGLFFGNMMKESFSHPSGTENVLCPHCRNVISANSKFCSNCGKPLGAETTSCVKCGAEIPKGSKFCMSCGAPQTTEKTCPECGAKISARAKFCSECGAVCMS</sequence>
<dbReference type="PANTHER" id="PTHR37826">
    <property type="entry name" value="FLOTILLIN BAND_7_5 DOMAIN PROTEIN"/>
    <property type="match status" value="1"/>
</dbReference>
<dbReference type="Proteomes" id="UP000092971">
    <property type="component" value="Chromosome"/>
</dbReference>
<dbReference type="InterPro" id="IPR025874">
    <property type="entry name" value="DZR"/>
</dbReference>
<reference evidence="4 5" key="1">
    <citation type="submission" date="2016-02" db="EMBL/GenBank/DDBJ databases">
        <title>Comparison of Clostridium stercorarium subspecies using comparative genomics and transcriptomics.</title>
        <authorList>
            <person name="Schellenberg J."/>
            <person name="Thallinger G."/>
            <person name="Levin D.B."/>
            <person name="Zhang X."/>
            <person name="Alvare G."/>
            <person name="Fristensky B."/>
            <person name="Sparling R."/>
        </authorList>
    </citation>
    <scope>NUCLEOTIDE SEQUENCE [LARGE SCALE GENOMIC DNA]</scope>
    <source>
        <strain evidence="4 5">DSM 2910</strain>
    </source>
</reference>
<dbReference type="Gene3D" id="3.30.479.30">
    <property type="entry name" value="Band 7 domain"/>
    <property type="match status" value="1"/>
</dbReference>
<evidence type="ECO:0000259" key="3">
    <source>
        <dbReference type="Pfam" id="PF13421"/>
    </source>
</evidence>
<dbReference type="InterPro" id="IPR033880">
    <property type="entry name" value="SPFH_YdjI"/>
</dbReference>
<dbReference type="RefSeq" id="WP_015358579.1">
    <property type="nucleotide sequence ID" value="NZ_CP014672.1"/>
</dbReference>
<dbReference type="EMBL" id="CP014672">
    <property type="protein sequence ID" value="ANW98298.1"/>
    <property type="molecule type" value="Genomic_DNA"/>
</dbReference>
<evidence type="ECO:0000313" key="5">
    <source>
        <dbReference type="Proteomes" id="UP000092971"/>
    </source>
</evidence>
<proteinExistence type="predicted"/>
<dbReference type="PANTHER" id="PTHR37826:SF2">
    <property type="entry name" value="ZINC-RIBBON DOMAIN-CONTAINING PROTEIN"/>
    <property type="match status" value="1"/>
</dbReference>